<evidence type="ECO:0000313" key="1">
    <source>
        <dbReference type="EMBL" id="KAF9685525.1"/>
    </source>
</evidence>
<evidence type="ECO:0000313" key="2">
    <source>
        <dbReference type="Proteomes" id="UP000657918"/>
    </source>
</evidence>
<comment type="caution">
    <text evidence="1">The sequence shown here is derived from an EMBL/GenBank/DDBJ whole genome shotgun (WGS) entry which is preliminary data.</text>
</comment>
<reference evidence="1 2" key="1">
    <citation type="submission" date="2020-10" db="EMBL/GenBank/DDBJ databases">
        <title>Plant Genome Project.</title>
        <authorList>
            <person name="Zhang R.-G."/>
        </authorList>
    </citation>
    <scope>NUCLEOTIDE SEQUENCE [LARGE SCALE GENOMIC DNA]</scope>
    <source>
        <strain evidence="1">FAFU-HL-1</strain>
        <tissue evidence="1">Leaf</tissue>
    </source>
</reference>
<accession>A0A835KDC6</accession>
<dbReference type="AlphaFoldDB" id="A0A835KDC6"/>
<keyword evidence="2" id="KW-1185">Reference proteome</keyword>
<protein>
    <submittedName>
        <fullName evidence="1">Uncharacterized protein</fullName>
    </submittedName>
</protein>
<gene>
    <name evidence="1" type="ORF">SADUNF_Sadunf03G0063600</name>
</gene>
<sequence length="71" mass="7945">MLVFMADYIETIGGRATILFTTITTDFLPERKARSSMIIKAGTSGFSDEEDRMVEMKKWGPTIGFFMADGI</sequence>
<dbReference type="Proteomes" id="UP000657918">
    <property type="component" value="Unassembled WGS sequence"/>
</dbReference>
<name>A0A835KDC6_9ROSI</name>
<organism evidence="1 2">
    <name type="scientific">Salix dunnii</name>
    <dbReference type="NCBI Taxonomy" id="1413687"/>
    <lineage>
        <taxon>Eukaryota</taxon>
        <taxon>Viridiplantae</taxon>
        <taxon>Streptophyta</taxon>
        <taxon>Embryophyta</taxon>
        <taxon>Tracheophyta</taxon>
        <taxon>Spermatophyta</taxon>
        <taxon>Magnoliopsida</taxon>
        <taxon>eudicotyledons</taxon>
        <taxon>Gunneridae</taxon>
        <taxon>Pentapetalae</taxon>
        <taxon>rosids</taxon>
        <taxon>fabids</taxon>
        <taxon>Malpighiales</taxon>
        <taxon>Salicaceae</taxon>
        <taxon>Saliceae</taxon>
        <taxon>Salix</taxon>
    </lineage>
</organism>
<dbReference type="EMBL" id="JADGMS010000003">
    <property type="protein sequence ID" value="KAF9685525.1"/>
    <property type="molecule type" value="Genomic_DNA"/>
</dbReference>
<proteinExistence type="predicted"/>